<gene>
    <name evidence="6" type="ORF">D3878_22085</name>
</gene>
<dbReference type="InterPro" id="IPR036890">
    <property type="entry name" value="HATPase_C_sf"/>
</dbReference>
<dbReference type="Proteomes" id="UP000266327">
    <property type="component" value="Unassembled WGS sequence"/>
</dbReference>
<dbReference type="Pfam" id="PF02518">
    <property type="entry name" value="HATPase_c"/>
    <property type="match status" value="1"/>
</dbReference>
<dbReference type="PANTHER" id="PTHR34220:SF9">
    <property type="entry name" value="SIGNAL TRANSDUCTION HISTIDINE KINASE INTERNAL REGION DOMAIN-CONTAINING PROTEIN"/>
    <property type="match status" value="1"/>
</dbReference>
<keyword evidence="4" id="KW-0472">Membrane</keyword>
<dbReference type="InterPro" id="IPR050640">
    <property type="entry name" value="Bact_2-comp_sensor_kinase"/>
</dbReference>
<dbReference type="PROSITE" id="PS51257">
    <property type="entry name" value="PROKAR_LIPOPROTEIN"/>
    <property type="match status" value="1"/>
</dbReference>
<feature type="transmembrane region" description="Helical" evidence="4">
    <location>
        <begin position="128"/>
        <end position="150"/>
    </location>
</feature>
<keyword evidence="7" id="KW-1185">Reference proteome</keyword>
<feature type="domain" description="Histidine kinase" evidence="5">
    <location>
        <begin position="277"/>
        <end position="373"/>
    </location>
</feature>
<dbReference type="GO" id="GO:0000155">
    <property type="term" value="F:phosphorelay sensor kinase activity"/>
    <property type="evidence" value="ECO:0007669"/>
    <property type="project" value="InterPro"/>
</dbReference>
<accession>A0A3A3G679</accession>
<dbReference type="SUPFAM" id="SSF55874">
    <property type="entry name" value="ATPase domain of HSP90 chaperone/DNA topoisomerase II/histidine kinase"/>
    <property type="match status" value="1"/>
</dbReference>
<organism evidence="6 7">
    <name type="scientific">Noviherbaspirillum sedimenti</name>
    <dbReference type="NCBI Taxonomy" id="2320865"/>
    <lineage>
        <taxon>Bacteria</taxon>
        <taxon>Pseudomonadati</taxon>
        <taxon>Pseudomonadota</taxon>
        <taxon>Betaproteobacteria</taxon>
        <taxon>Burkholderiales</taxon>
        <taxon>Oxalobacteraceae</taxon>
        <taxon>Noviherbaspirillum</taxon>
    </lineage>
</organism>
<dbReference type="InterPro" id="IPR003594">
    <property type="entry name" value="HATPase_dom"/>
</dbReference>
<keyword evidence="4" id="KW-0812">Transmembrane</keyword>
<keyword evidence="6" id="KW-0418">Kinase</keyword>
<protein>
    <recommendedName>
        <fullName evidence="2">histidine kinase</fullName>
        <ecNumber evidence="2">2.7.13.3</ecNumber>
    </recommendedName>
</protein>
<evidence type="ECO:0000313" key="6">
    <source>
        <dbReference type="EMBL" id="RJG03948.1"/>
    </source>
</evidence>
<dbReference type="PRINTS" id="PR00344">
    <property type="entry name" value="BCTRLSENSOR"/>
</dbReference>
<feature type="transmembrane region" description="Helical" evidence="4">
    <location>
        <begin position="34"/>
        <end position="51"/>
    </location>
</feature>
<keyword evidence="3" id="KW-0175">Coiled coil</keyword>
<dbReference type="Gene3D" id="3.30.565.10">
    <property type="entry name" value="Histidine kinase-like ATPase, C-terminal domain"/>
    <property type="match status" value="1"/>
</dbReference>
<comment type="catalytic activity">
    <reaction evidence="1">
        <text>ATP + protein L-histidine = ADP + protein N-phospho-L-histidine.</text>
        <dbReference type="EC" id="2.7.13.3"/>
    </reaction>
</comment>
<dbReference type="GO" id="GO:0016020">
    <property type="term" value="C:membrane"/>
    <property type="evidence" value="ECO:0007669"/>
    <property type="project" value="InterPro"/>
</dbReference>
<evidence type="ECO:0000256" key="3">
    <source>
        <dbReference type="SAM" id="Coils"/>
    </source>
</evidence>
<evidence type="ECO:0000259" key="5">
    <source>
        <dbReference type="PROSITE" id="PS50109"/>
    </source>
</evidence>
<feature type="transmembrane region" description="Helical" evidence="4">
    <location>
        <begin position="57"/>
        <end position="78"/>
    </location>
</feature>
<evidence type="ECO:0000256" key="2">
    <source>
        <dbReference type="ARBA" id="ARBA00012438"/>
    </source>
</evidence>
<dbReference type="InterPro" id="IPR005467">
    <property type="entry name" value="His_kinase_dom"/>
</dbReference>
<comment type="caution">
    <text evidence="6">The sequence shown here is derived from an EMBL/GenBank/DDBJ whole genome shotgun (WGS) entry which is preliminary data.</text>
</comment>
<evidence type="ECO:0000313" key="7">
    <source>
        <dbReference type="Proteomes" id="UP000266327"/>
    </source>
</evidence>
<dbReference type="SMART" id="SM00387">
    <property type="entry name" value="HATPase_c"/>
    <property type="match status" value="1"/>
</dbReference>
<name>A0A3A3G679_9BURK</name>
<dbReference type="Pfam" id="PF06580">
    <property type="entry name" value="His_kinase"/>
    <property type="match status" value="1"/>
</dbReference>
<reference evidence="7" key="1">
    <citation type="submission" date="2018-09" db="EMBL/GenBank/DDBJ databases">
        <authorList>
            <person name="Zhu H."/>
        </authorList>
    </citation>
    <scope>NUCLEOTIDE SEQUENCE [LARGE SCALE GENOMIC DNA]</scope>
    <source>
        <strain evidence="7">K1S02-23</strain>
    </source>
</reference>
<dbReference type="AlphaFoldDB" id="A0A3A3G679"/>
<dbReference type="EC" id="2.7.13.3" evidence="2"/>
<dbReference type="PROSITE" id="PS50109">
    <property type="entry name" value="HIS_KIN"/>
    <property type="match status" value="1"/>
</dbReference>
<dbReference type="PANTHER" id="PTHR34220">
    <property type="entry name" value="SENSOR HISTIDINE KINASE YPDA"/>
    <property type="match status" value="1"/>
</dbReference>
<feature type="transmembrane region" description="Helical" evidence="4">
    <location>
        <begin position="90"/>
        <end position="116"/>
    </location>
</feature>
<evidence type="ECO:0000256" key="1">
    <source>
        <dbReference type="ARBA" id="ARBA00000085"/>
    </source>
</evidence>
<dbReference type="EMBL" id="QYUQ01000002">
    <property type="protein sequence ID" value="RJG03948.1"/>
    <property type="molecule type" value="Genomic_DNA"/>
</dbReference>
<sequence length="373" mass="40693">MKETAGLKPETHSLSIGSAGCTYPRLRRLAIDTAITWVFNLVIALFITYLMPTGSPFWVNLVFSMCIGTLAVWMIDGGKLLLWGEGKPSWTIFLLIAAAMPLAYYGGHALAVWLLGMPAQHLSHAFDMRYSGGTLVITLLACLFGTWIFWSRARLQELEAQAVMEKARAAATEKQALQAQLQLLQAQIEPHMLFNTLANLQALIAVDAPRAQHMLDQLIQYLRATLSAARAPQTTLAQEFALLQAYLELMAVRMGQRLAYALDLPEALHAVPLPPMLLQPLVENAIRHGLEPKIDGGRIDVVARLTDGMLELRIADTGLGLDVPSSQAGTSLGLANVRERLRALYGERATFSLRPNHPAGAGAIALITLPMTA</sequence>
<evidence type="ECO:0000256" key="4">
    <source>
        <dbReference type="SAM" id="Phobius"/>
    </source>
</evidence>
<keyword evidence="6" id="KW-0808">Transferase</keyword>
<dbReference type="InterPro" id="IPR010559">
    <property type="entry name" value="Sig_transdc_His_kin_internal"/>
</dbReference>
<dbReference type="OrthoDB" id="2514702at2"/>
<keyword evidence="4" id="KW-1133">Transmembrane helix</keyword>
<proteinExistence type="predicted"/>
<feature type="coiled-coil region" evidence="3">
    <location>
        <begin position="155"/>
        <end position="189"/>
    </location>
</feature>
<dbReference type="InterPro" id="IPR004358">
    <property type="entry name" value="Sig_transdc_His_kin-like_C"/>
</dbReference>